<reference evidence="1 2" key="1">
    <citation type="journal article" date="2015" name="Nat. Commun.">
        <title>Lucilia cuprina genome unlocks parasitic fly biology to underpin future interventions.</title>
        <authorList>
            <person name="Anstead C.A."/>
            <person name="Korhonen P.K."/>
            <person name="Young N.D."/>
            <person name="Hall R.S."/>
            <person name="Jex A.R."/>
            <person name="Murali S.C."/>
            <person name="Hughes D.S."/>
            <person name="Lee S.F."/>
            <person name="Perry T."/>
            <person name="Stroehlein A.J."/>
            <person name="Ansell B.R."/>
            <person name="Breugelmans B."/>
            <person name="Hofmann A."/>
            <person name="Qu J."/>
            <person name="Dugan S."/>
            <person name="Lee S.L."/>
            <person name="Chao H."/>
            <person name="Dinh H."/>
            <person name="Han Y."/>
            <person name="Doddapaneni H.V."/>
            <person name="Worley K.C."/>
            <person name="Muzny D.M."/>
            <person name="Ioannidis P."/>
            <person name="Waterhouse R.M."/>
            <person name="Zdobnov E.M."/>
            <person name="James P.J."/>
            <person name="Bagnall N.H."/>
            <person name="Kotze A.C."/>
            <person name="Gibbs R.A."/>
            <person name="Richards S."/>
            <person name="Batterham P."/>
            <person name="Gasser R.B."/>
        </authorList>
    </citation>
    <scope>NUCLEOTIDE SEQUENCE [LARGE SCALE GENOMIC DNA]</scope>
    <source>
        <strain evidence="1 2">LS</strain>
        <tissue evidence="1">Full body</tissue>
    </source>
</reference>
<evidence type="ECO:0000313" key="2">
    <source>
        <dbReference type="Proteomes" id="UP000037069"/>
    </source>
</evidence>
<proteinExistence type="predicted"/>
<organism evidence="1 2">
    <name type="scientific">Lucilia cuprina</name>
    <name type="common">Green bottle fly</name>
    <name type="synonym">Australian sheep blowfly</name>
    <dbReference type="NCBI Taxonomy" id="7375"/>
    <lineage>
        <taxon>Eukaryota</taxon>
        <taxon>Metazoa</taxon>
        <taxon>Ecdysozoa</taxon>
        <taxon>Arthropoda</taxon>
        <taxon>Hexapoda</taxon>
        <taxon>Insecta</taxon>
        <taxon>Pterygota</taxon>
        <taxon>Neoptera</taxon>
        <taxon>Endopterygota</taxon>
        <taxon>Diptera</taxon>
        <taxon>Brachycera</taxon>
        <taxon>Muscomorpha</taxon>
        <taxon>Oestroidea</taxon>
        <taxon>Calliphoridae</taxon>
        <taxon>Luciliinae</taxon>
        <taxon>Lucilia</taxon>
    </lineage>
</organism>
<comment type="caution">
    <text evidence="1">The sequence shown here is derived from an EMBL/GenBank/DDBJ whole genome shotgun (WGS) entry which is preliminary data.</text>
</comment>
<dbReference type="EMBL" id="JRES01000186">
    <property type="protein sequence ID" value="KNC33483.1"/>
    <property type="molecule type" value="Genomic_DNA"/>
</dbReference>
<keyword evidence="2" id="KW-1185">Reference proteome</keyword>
<sequence length="139" mass="15802">MFSTYKQLSEIDVNPLLTALSYEHEHNVKLGTPAPTYSYSNIPSCIIRRMSSYIYPIKEDEGIKNVSKEEKYLKIFHSFQLVLNCLALLVANEMIPNLVSENEINIVVNTANEAIKGKCWRNGSKEYCIVVTLDAQRNA</sequence>
<accession>A0A0L0CMB1</accession>
<gene>
    <name evidence="1" type="ORF">FF38_05824</name>
</gene>
<evidence type="ECO:0000313" key="1">
    <source>
        <dbReference type="EMBL" id="KNC33483.1"/>
    </source>
</evidence>
<dbReference type="AlphaFoldDB" id="A0A0L0CMB1"/>
<dbReference type="Proteomes" id="UP000037069">
    <property type="component" value="Unassembled WGS sequence"/>
</dbReference>
<protein>
    <submittedName>
        <fullName evidence="1">Uncharacterized protein</fullName>
    </submittedName>
</protein>
<name>A0A0L0CMB1_LUCCU</name>